<organism evidence="1 2">
    <name type="scientific">Steinernema glaseri</name>
    <dbReference type="NCBI Taxonomy" id="37863"/>
    <lineage>
        <taxon>Eukaryota</taxon>
        <taxon>Metazoa</taxon>
        <taxon>Ecdysozoa</taxon>
        <taxon>Nematoda</taxon>
        <taxon>Chromadorea</taxon>
        <taxon>Rhabditida</taxon>
        <taxon>Tylenchina</taxon>
        <taxon>Panagrolaimomorpha</taxon>
        <taxon>Strongyloidoidea</taxon>
        <taxon>Steinernematidae</taxon>
        <taxon>Steinernema</taxon>
    </lineage>
</organism>
<sequence>MQWALYGVPLQSTTVQCVDPPNECSTKNVQLLGESSAKPRIVENAGLTEITCNHSTIGPFIKLNEEGYLINLLNSPLPLACTQGLFTTGSYLVWRAECSAGPLCARCKRDGIPDKAIIQKPNNLCLLASLEKICSSGQQLKLNEGSITVDGEKNLICSKDGLWTFNSLDGETHTITKTECLDRPHLLWEDYGPVS</sequence>
<accession>A0A1I7YLV7</accession>
<evidence type="ECO:0000313" key="1">
    <source>
        <dbReference type="Proteomes" id="UP000095287"/>
    </source>
</evidence>
<evidence type="ECO:0000313" key="2">
    <source>
        <dbReference type="WBParaSite" id="L893_g17731.t1"/>
    </source>
</evidence>
<dbReference type="WBParaSite" id="L893_g17731.t1">
    <property type="protein sequence ID" value="L893_g17731.t1"/>
    <property type="gene ID" value="L893_g17731"/>
</dbReference>
<reference evidence="2" key="1">
    <citation type="submission" date="2016-11" db="UniProtKB">
        <authorList>
            <consortium name="WormBaseParasite"/>
        </authorList>
    </citation>
    <scope>IDENTIFICATION</scope>
</reference>
<proteinExistence type="predicted"/>
<keyword evidence="1" id="KW-1185">Reference proteome</keyword>
<dbReference type="Proteomes" id="UP000095287">
    <property type="component" value="Unplaced"/>
</dbReference>
<name>A0A1I7YLV7_9BILA</name>
<dbReference type="AlphaFoldDB" id="A0A1I7YLV7"/>
<protein>
    <submittedName>
        <fullName evidence="2">Sushi domain-containing protein</fullName>
    </submittedName>
</protein>